<dbReference type="AlphaFoldDB" id="F0RXQ6"/>
<dbReference type="RefSeq" id="WP_013605959.1">
    <property type="nucleotide sequence ID" value="NC_015152.1"/>
</dbReference>
<dbReference type="eggNOG" id="COG0463">
    <property type="taxonomic scope" value="Bacteria"/>
</dbReference>
<protein>
    <submittedName>
        <fullName evidence="4">Glycosyl transferase family 2</fullName>
    </submittedName>
</protein>
<proteinExistence type="predicted"/>
<organism evidence="4 5">
    <name type="scientific">Sphaerochaeta globosa (strain ATCC BAA-1886 / DSM 22777 / Buddy)</name>
    <name type="common">Spirochaeta sp. (strain Buddy)</name>
    <dbReference type="NCBI Taxonomy" id="158189"/>
    <lineage>
        <taxon>Bacteria</taxon>
        <taxon>Pseudomonadati</taxon>
        <taxon>Spirochaetota</taxon>
        <taxon>Spirochaetia</taxon>
        <taxon>Spirochaetales</taxon>
        <taxon>Sphaerochaetaceae</taxon>
        <taxon>Sphaerochaeta</taxon>
    </lineage>
</organism>
<dbReference type="Proteomes" id="UP000008466">
    <property type="component" value="Chromosome"/>
</dbReference>
<dbReference type="GO" id="GO:0016758">
    <property type="term" value="F:hexosyltransferase activity"/>
    <property type="evidence" value="ECO:0007669"/>
    <property type="project" value="UniProtKB-ARBA"/>
</dbReference>
<keyword evidence="5" id="KW-1185">Reference proteome</keyword>
<dbReference type="CDD" id="cd00761">
    <property type="entry name" value="Glyco_tranf_GTA_type"/>
    <property type="match status" value="1"/>
</dbReference>
<keyword evidence="1" id="KW-0328">Glycosyltransferase</keyword>
<sequence>MKDLISIIVPIYKVEKYLEKCISSIQTQLYSNIEIILVDDGSPDRCGQICDEYAKKDKRIIVVHQVNGGLSNARNSGIRVAKGVFLVFVDSDDWIENDYVLKLYFSAIETNADLTICGIRYVDEDGLTLKTVLPGKEGSFSNSDIIRSMYGRNRTPYVTAWTKLYKKDLFDKVLFPDGKIHEDEYTFYQYIYYSKVISIVNEPLYNTTVREGSITTSKYSIRRLDCIEALFYRIEFYTRISDIEDQVRFIIKEFYGAYAFGLSRIKPINESECNRVIEVKSMAKQILHLHSKEMGVKGRIAVFSPKLYMLILKLGNIHHKYTILRITT</sequence>
<dbReference type="STRING" id="158189.SpiBuddy_0268"/>
<evidence type="ECO:0000256" key="1">
    <source>
        <dbReference type="ARBA" id="ARBA00022676"/>
    </source>
</evidence>
<dbReference type="InterPro" id="IPR001173">
    <property type="entry name" value="Glyco_trans_2-like"/>
</dbReference>
<dbReference type="InterPro" id="IPR029044">
    <property type="entry name" value="Nucleotide-diphossugar_trans"/>
</dbReference>
<accession>F0RXQ6</accession>
<dbReference type="Pfam" id="PF00535">
    <property type="entry name" value="Glycos_transf_2"/>
    <property type="match status" value="1"/>
</dbReference>
<keyword evidence="2 4" id="KW-0808">Transferase</keyword>
<dbReference type="EMBL" id="CP002541">
    <property type="protein sequence ID" value="ADY12106.1"/>
    <property type="molecule type" value="Genomic_DNA"/>
</dbReference>
<feature type="domain" description="Glycosyltransferase 2-like" evidence="3">
    <location>
        <begin position="6"/>
        <end position="173"/>
    </location>
</feature>
<dbReference type="PANTHER" id="PTHR22916">
    <property type="entry name" value="GLYCOSYLTRANSFERASE"/>
    <property type="match status" value="1"/>
</dbReference>
<dbReference type="SUPFAM" id="SSF53448">
    <property type="entry name" value="Nucleotide-diphospho-sugar transferases"/>
    <property type="match status" value="1"/>
</dbReference>
<evidence type="ECO:0000313" key="4">
    <source>
        <dbReference type="EMBL" id="ADY12106.1"/>
    </source>
</evidence>
<gene>
    <name evidence="4" type="ordered locus">SpiBuddy_0268</name>
</gene>
<dbReference type="Gene3D" id="3.90.550.10">
    <property type="entry name" value="Spore Coat Polysaccharide Biosynthesis Protein SpsA, Chain A"/>
    <property type="match status" value="1"/>
</dbReference>
<evidence type="ECO:0000313" key="5">
    <source>
        <dbReference type="Proteomes" id="UP000008466"/>
    </source>
</evidence>
<dbReference type="PANTHER" id="PTHR22916:SF51">
    <property type="entry name" value="GLYCOSYLTRANSFERASE EPSH-RELATED"/>
    <property type="match status" value="1"/>
</dbReference>
<dbReference type="OrthoDB" id="9811884at2"/>
<name>F0RXQ6_SPHGB</name>
<dbReference type="HOGENOM" id="CLU_025996_25_1_12"/>
<reference evidence="5" key="1">
    <citation type="submission" date="2011-02" db="EMBL/GenBank/DDBJ databases">
        <title>Complete sequence of Spirochaeta sp. Buddy.</title>
        <authorList>
            <person name="Lucas S."/>
            <person name="Copeland A."/>
            <person name="Lapidus A."/>
            <person name="Cheng J.-F."/>
            <person name="Goodwin L."/>
            <person name="Pitluck S."/>
            <person name="Zeytun A."/>
            <person name="Detter J.C."/>
            <person name="Han C."/>
            <person name="Tapia R."/>
            <person name="Land M."/>
            <person name="Hauser L."/>
            <person name="Kyrpides N."/>
            <person name="Ivanova N."/>
            <person name="Mikhailova N."/>
            <person name="Pagani I."/>
            <person name="Ritalahti K.M."/>
            <person name="Loeffler F.E."/>
            <person name="Woyke T."/>
        </authorList>
    </citation>
    <scope>NUCLEOTIDE SEQUENCE [LARGE SCALE GENOMIC DNA]</scope>
    <source>
        <strain evidence="5">ATCC BAA-1886 / DSM 22777 / Buddy</strain>
    </source>
</reference>
<dbReference type="KEGG" id="sbu:SpiBuddy_0268"/>
<evidence type="ECO:0000259" key="3">
    <source>
        <dbReference type="Pfam" id="PF00535"/>
    </source>
</evidence>
<evidence type="ECO:0000256" key="2">
    <source>
        <dbReference type="ARBA" id="ARBA00022679"/>
    </source>
</evidence>